<dbReference type="AlphaFoldDB" id="A0A1A9ZU44"/>
<dbReference type="VEuPathDB" id="VectorBase:GPAI025135"/>
<evidence type="ECO:0000313" key="3">
    <source>
        <dbReference type="Proteomes" id="UP000092445"/>
    </source>
</evidence>
<evidence type="ECO:0000313" key="2">
    <source>
        <dbReference type="EnsemblMetazoa" id="GPAI025135-PA"/>
    </source>
</evidence>
<evidence type="ECO:0000256" key="1">
    <source>
        <dbReference type="SAM" id="Phobius"/>
    </source>
</evidence>
<protein>
    <submittedName>
        <fullName evidence="2">Uncharacterized protein</fullName>
    </submittedName>
</protein>
<organism evidence="2 3">
    <name type="scientific">Glossina pallidipes</name>
    <name type="common">Tsetse fly</name>
    <dbReference type="NCBI Taxonomy" id="7398"/>
    <lineage>
        <taxon>Eukaryota</taxon>
        <taxon>Metazoa</taxon>
        <taxon>Ecdysozoa</taxon>
        <taxon>Arthropoda</taxon>
        <taxon>Hexapoda</taxon>
        <taxon>Insecta</taxon>
        <taxon>Pterygota</taxon>
        <taxon>Neoptera</taxon>
        <taxon>Endopterygota</taxon>
        <taxon>Diptera</taxon>
        <taxon>Brachycera</taxon>
        <taxon>Muscomorpha</taxon>
        <taxon>Hippoboscoidea</taxon>
        <taxon>Glossinidae</taxon>
        <taxon>Glossina</taxon>
    </lineage>
</organism>
<dbReference type="EnsemblMetazoa" id="GPAI025135-RA">
    <property type="protein sequence ID" value="GPAI025135-PA"/>
    <property type="gene ID" value="GPAI025135"/>
</dbReference>
<feature type="transmembrane region" description="Helical" evidence="1">
    <location>
        <begin position="162"/>
        <end position="183"/>
    </location>
</feature>
<keyword evidence="1" id="KW-0812">Transmembrane</keyword>
<name>A0A1A9ZU44_GLOPL</name>
<reference evidence="2" key="2">
    <citation type="submission" date="2020-05" db="UniProtKB">
        <authorList>
            <consortium name="EnsemblMetazoa"/>
        </authorList>
    </citation>
    <scope>IDENTIFICATION</scope>
    <source>
        <strain evidence="2">IAEA</strain>
    </source>
</reference>
<sequence length="205" mass="22674">MVHRDVVVIYVESALHTAHFADDGAERALPLFIKDTLTLLVFFKIGSISTSFYTIRGTSSNQMANIGVRACVHIASINEKHGFLMIIRFKCGEGPIPVAMAAAAATSAAVAVAAENYYICYAFGRIEEKVKNVFKEIKKSKGMNGLLYFLSQRRDNLFTVRVLLTLVVVTILSIDLIVLLLSFEVDSRLQLCLNSVKKPQCNLKV</sequence>
<dbReference type="Proteomes" id="UP000092445">
    <property type="component" value="Unassembled WGS sequence"/>
</dbReference>
<accession>A0A1A9ZU44</accession>
<proteinExistence type="predicted"/>
<keyword evidence="1" id="KW-1133">Transmembrane helix</keyword>
<reference evidence="3" key="1">
    <citation type="submission" date="2014-03" db="EMBL/GenBank/DDBJ databases">
        <authorList>
            <person name="Aksoy S."/>
            <person name="Warren W."/>
            <person name="Wilson R.K."/>
        </authorList>
    </citation>
    <scope>NUCLEOTIDE SEQUENCE [LARGE SCALE GENOMIC DNA]</scope>
    <source>
        <strain evidence="3">IAEA</strain>
    </source>
</reference>
<keyword evidence="1" id="KW-0472">Membrane</keyword>
<keyword evidence="3" id="KW-1185">Reference proteome</keyword>